<reference evidence="1 2" key="1">
    <citation type="submission" date="2009-11" db="EMBL/GenBank/DDBJ databases">
        <title>Annotation of Allomyces macrogynus ATCC 38327.</title>
        <authorList>
            <consortium name="The Broad Institute Genome Sequencing Platform"/>
            <person name="Russ C."/>
            <person name="Cuomo C."/>
            <person name="Burger G."/>
            <person name="Gray M.W."/>
            <person name="Holland P.W.H."/>
            <person name="King N."/>
            <person name="Lang F.B.F."/>
            <person name="Roger A.J."/>
            <person name="Ruiz-Trillo I."/>
            <person name="Young S.K."/>
            <person name="Zeng Q."/>
            <person name="Gargeya S."/>
            <person name="Fitzgerald M."/>
            <person name="Haas B."/>
            <person name="Abouelleil A."/>
            <person name="Alvarado L."/>
            <person name="Arachchi H.M."/>
            <person name="Berlin A."/>
            <person name="Chapman S.B."/>
            <person name="Gearin G."/>
            <person name="Goldberg J."/>
            <person name="Griggs A."/>
            <person name="Gujja S."/>
            <person name="Hansen M."/>
            <person name="Heiman D."/>
            <person name="Howarth C."/>
            <person name="Larimer J."/>
            <person name="Lui A."/>
            <person name="MacDonald P.J.P."/>
            <person name="McCowen C."/>
            <person name="Montmayeur A."/>
            <person name="Murphy C."/>
            <person name="Neiman D."/>
            <person name="Pearson M."/>
            <person name="Priest M."/>
            <person name="Roberts A."/>
            <person name="Saif S."/>
            <person name="Shea T."/>
            <person name="Sisk P."/>
            <person name="Stolte C."/>
            <person name="Sykes S."/>
            <person name="Wortman J."/>
            <person name="Nusbaum C."/>
            <person name="Birren B."/>
        </authorList>
    </citation>
    <scope>NUCLEOTIDE SEQUENCE [LARGE SCALE GENOMIC DNA]</scope>
    <source>
        <strain evidence="1 2">ATCC 38327</strain>
    </source>
</reference>
<name>A0A0L0T5X2_ALLM3</name>
<keyword evidence="2" id="KW-1185">Reference proteome</keyword>
<evidence type="ECO:0000313" key="1">
    <source>
        <dbReference type="EMBL" id="KNE70081.1"/>
    </source>
</evidence>
<proteinExistence type="predicted"/>
<protein>
    <submittedName>
        <fullName evidence="1">Uncharacterized protein</fullName>
    </submittedName>
</protein>
<gene>
    <name evidence="1" type="ORF">AMAG_15062</name>
</gene>
<dbReference type="Proteomes" id="UP000054350">
    <property type="component" value="Unassembled WGS sequence"/>
</dbReference>
<accession>A0A0L0T5X2</accession>
<sequence length="189" mass="20740">MTDHKYSAEIQRLSITFRTIESVDGIPSRGMYMGLSIADKNPLLRRRPGSFTPVQVNGAHTFVVRNLEIAYLEVKAHDTVANRRIGVSSVVSLAQIKVASDGLTLIRVPILTREGKEACVATFALSVTMTVDPQCTAAGEAKKPSASCVPPWSVPVTRPSERRRRKRKAVFRAMGKVMDVLALICMIAF</sequence>
<evidence type="ECO:0000313" key="2">
    <source>
        <dbReference type="Proteomes" id="UP000054350"/>
    </source>
</evidence>
<dbReference type="VEuPathDB" id="FungiDB:AMAG_15062"/>
<organism evidence="1 2">
    <name type="scientific">Allomyces macrogynus (strain ATCC 38327)</name>
    <name type="common">Allomyces javanicus var. macrogynus</name>
    <dbReference type="NCBI Taxonomy" id="578462"/>
    <lineage>
        <taxon>Eukaryota</taxon>
        <taxon>Fungi</taxon>
        <taxon>Fungi incertae sedis</taxon>
        <taxon>Blastocladiomycota</taxon>
        <taxon>Blastocladiomycetes</taxon>
        <taxon>Blastocladiales</taxon>
        <taxon>Blastocladiaceae</taxon>
        <taxon>Allomyces</taxon>
    </lineage>
</organism>
<dbReference type="AlphaFoldDB" id="A0A0L0T5X2"/>
<dbReference type="EMBL" id="GG745364">
    <property type="protein sequence ID" value="KNE70081.1"/>
    <property type="molecule type" value="Genomic_DNA"/>
</dbReference>
<reference evidence="2" key="2">
    <citation type="submission" date="2009-11" db="EMBL/GenBank/DDBJ databases">
        <title>The Genome Sequence of Allomyces macrogynus strain ATCC 38327.</title>
        <authorList>
            <consortium name="The Broad Institute Genome Sequencing Platform"/>
            <person name="Russ C."/>
            <person name="Cuomo C."/>
            <person name="Shea T."/>
            <person name="Young S.K."/>
            <person name="Zeng Q."/>
            <person name="Koehrsen M."/>
            <person name="Haas B."/>
            <person name="Borodovsky M."/>
            <person name="Guigo R."/>
            <person name="Alvarado L."/>
            <person name="Berlin A."/>
            <person name="Borenstein D."/>
            <person name="Chen Z."/>
            <person name="Engels R."/>
            <person name="Freedman E."/>
            <person name="Gellesch M."/>
            <person name="Goldberg J."/>
            <person name="Griggs A."/>
            <person name="Gujja S."/>
            <person name="Heiman D."/>
            <person name="Hepburn T."/>
            <person name="Howarth C."/>
            <person name="Jen D."/>
            <person name="Larson L."/>
            <person name="Lewis B."/>
            <person name="Mehta T."/>
            <person name="Park D."/>
            <person name="Pearson M."/>
            <person name="Roberts A."/>
            <person name="Saif S."/>
            <person name="Shenoy N."/>
            <person name="Sisk P."/>
            <person name="Stolte C."/>
            <person name="Sykes S."/>
            <person name="Walk T."/>
            <person name="White J."/>
            <person name="Yandava C."/>
            <person name="Burger G."/>
            <person name="Gray M.W."/>
            <person name="Holland P.W.H."/>
            <person name="King N."/>
            <person name="Lang F.B.F."/>
            <person name="Roger A.J."/>
            <person name="Ruiz-Trillo I."/>
            <person name="Lander E."/>
            <person name="Nusbaum C."/>
        </authorList>
    </citation>
    <scope>NUCLEOTIDE SEQUENCE [LARGE SCALE GENOMIC DNA]</scope>
    <source>
        <strain evidence="2">ATCC 38327</strain>
    </source>
</reference>